<proteinExistence type="predicted"/>
<comment type="caution">
    <text evidence="1">The sequence shown here is derived from an EMBL/GenBank/DDBJ whole genome shotgun (WGS) entry which is preliminary data.</text>
</comment>
<accession>A0AAW2C8M1</accession>
<dbReference type="Proteomes" id="UP001459277">
    <property type="component" value="Unassembled WGS sequence"/>
</dbReference>
<sequence length="171" mass="18300">MGVTLVVVVGGGGCIGFDFNPKPHSHHTMAIPTVMGLGKSPPTLIIFLLSLVADQHGGMEIGVGAWGFDLMKKVEGVVAMESSHMLCVRTQEPELREIREIKVEDDPSELHLLDKRDWDPCQDDQMVDLFSFVTSLVVGYIAPMVSEGGLVVGDLAPKIDASGLVSGDSTL</sequence>
<evidence type="ECO:0000313" key="2">
    <source>
        <dbReference type="Proteomes" id="UP001459277"/>
    </source>
</evidence>
<reference evidence="1 2" key="1">
    <citation type="submission" date="2024-01" db="EMBL/GenBank/DDBJ databases">
        <title>A telomere-to-telomere, gap-free genome of sweet tea (Lithocarpus litseifolius).</title>
        <authorList>
            <person name="Zhou J."/>
        </authorList>
    </citation>
    <scope>NUCLEOTIDE SEQUENCE [LARGE SCALE GENOMIC DNA]</scope>
    <source>
        <strain evidence="1">Zhou-2022a</strain>
        <tissue evidence="1">Leaf</tissue>
    </source>
</reference>
<keyword evidence="2" id="KW-1185">Reference proteome</keyword>
<dbReference type="AlphaFoldDB" id="A0AAW2C8M1"/>
<name>A0AAW2C8M1_9ROSI</name>
<gene>
    <name evidence="1" type="ORF">SO802_024121</name>
</gene>
<evidence type="ECO:0000313" key="1">
    <source>
        <dbReference type="EMBL" id="KAK9994418.1"/>
    </source>
</evidence>
<organism evidence="1 2">
    <name type="scientific">Lithocarpus litseifolius</name>
    <dbReference type="NCBI Taxonomy" id="425828"/>
    <lineage>
        <taxon>Eukaryota</taxon>
        <taxon>Viridiplantae</taxon>
        <taxon>Streptophyta</taxon>
        <taxon>Embryophyta</taxon>
        <taxon>Tracheophyta</taxon>
        <taxon>Spermatophyta</taxon>
        <taxon>Magnoliopsida</taxon>
        <taxon>eudicotyledons</taxon>
        <taxon>Gunneridae</taxon>
        <taxon>Pentapetalae</taxon>
        <taxon>rosids</taxon>
        <taxon>fabids</taxon>
        <taxon>Fagales</taxon>
        <taxon>Fagaceae</taxon>
        <taxon>Lithocarpus</taxon>
    </lineage>
</organism>
<dbReference type="EMBL" id="JAZDWU010000008">
    <property type="protein sequence ID" value="KAK9994418.1"/>
    <property type="molecule type" value="Genomic_DNA"/>
</dbReference>
<protein>
    <submittedName>
        <fullName evidence="1">Uncharacterized protein</fullName>
    </submittedName>
</protein>